<dbReference type="RefSeq" id="WP_104232464.1">
    <property type="nucleotide sequence ID" value="NZ_PSNW01000024.1"/>
</dbReference>
<evidence type="ECO:0000313" key="10">
    <source>
        <dbReference type="EMBL" id="PPE71801.1"/>
    </source>
</evidence>
<evidence type="ECO:0000256" key="6">
    <source>
        <dbReference type="ARBA" id="ARBA00023136"/>
    </source>
</evidence>
<evidence type="ECO:0000256" key="7">
    <source>
        <dbReference type="RuleBase" id="RU003879"/>
    </source>
</evidence>
<comment type="subcellular location">
    <subcellularLocation>
        <location evidence="1">Cell membrane</location>
        <topology evidence="1">Single-pass membrane protein</topology>
    </subcellularLocation>
    <subcellularLocation>
        <location evidence="7">Cell membrane</location>
        <topology evidence="7">Single-pass type II membrane protein</topology>
    </subcellularLocation>
</comment>
<dbReference type="EMBL" id="PSNW01000026">
    <property type="protein sequence ID" value="PPE71795.1"/>
    <property type="molecule type" value="Genomic_DNA"/>
</dbReference>
<dbReference type="GO" id="GO:0005886">
    <property type="term" value="C:plasma membrane"/>
    <property type="evidence" value="ECO:0007669"/>
    <property type="project" value="UniProtKB-SubCell"/>
</dbReference>
<dbReference type="AlphaFoldDB" id="A0A2S5T9W9"/>
<keyword evidence="3" id="KW-1003">Cell membrane</keyword>
<dbReference type="GO" id="GO:0015031">
    <property type="term" value="P:protein transport"/>
    <property type="evidence" value="ECO:0007669"/>
    <property type="project" value="UniProtKB-KW"/>
</dbReference>
<keyword evidence="4 7" id="KW-0812">Transmembrane</keyword>
<evidence type="ECO:0000256" key="8">
    <source>
        <dbReference type="SAM" id="Phobius"/>
    </source>
</evidence>
<evidence type="ECO:0000256" key="4">
    <source>
        <dbReference type="ARBA" id="ARBA00022692"/>
    </source>
</evidence>
<reference evidence="9 11" key="1">
    <citation type="submission" date="2018-02" db="EMBL/GenBank/DDBJ databases">
        <title>Genome sequencing of Solimonas sp. HR-BB.</title>
        <authorList>
            <person name="Lee Y."/>
            <person name="Jeon C.O."/>
        </authorList>
    </citation>
    <scope>NUCLEOTIDE SEQUENCE [LARGE SCALE GENOMIC DNA]</scope>
    <source>
        <strain evidence="9 11">HR-BB</strain>
    </source>
</reference>
<evidence type="ECO:0000256" key="1">
    <source>
        <dbReference type="ARBA" id="ARBA00004162"/>
    </source>
</evidence>
<feature type="transmembrane region" description="Helical" evidence="8">
    <location>
        <begin position="21"/>
        <end position="40"/>
    </location>
</feature>
<proteinExistence type="inferred from homology"/>
<accession>A0A2S5T9W9</accession>
<comment type="caution">
    <text evidence="9">The sequence shown here is derived from an EMBL/GenBank/DDBJ whole genome shotgun (WGS) entry which is preliminary data.</text>
</comment>
<dbReference type="EMBL" id="PSNW01000024">
    <property type="protein sequence ID" value="PPE71801.1"/>
    <property type="molecule type" value="Genomic_DNA"/>
</dbReference>
<protein>
    <submittedName>
        <fullName evidence="9">Biopolymer transporter ExbD</fullName>
    </submittedName>
</protein>
<name>A0A2S5T9W9_9GAMM</name>
<dbReference type="Proteomes" id="UP000238220">
    <property type="component" value="Unassembled WGS sequence"/>
</dbReference>
<keyword evidence="5 8" id="KW-1133">Transmembrane helix</keyword>
<dbReference type="GO" id="GO:0022857">
    <property type="term" value="F:transmembrane transporter activity"/>
    <property type="evidence" value="ECO:0007669"/>
    <property type="project" value="InterPro"/>
</dbReference>
<organism evidence="9 11">
    <name type="scientific">Solimonas fluminis</name>
    <dbReference type="NCBI Taxonomy" id="2086571"/>
    <lineage>
        <taxon>Bacteria</taxon>
        <taxon>Pseudomonadati</taxon>
        <taxon>Pseudomonadota</taxon>
        <taxon>Gammaproteobacteria</taxon>
        <taxon>Nevskiales</taxon>
        <taxon>Nevskiaceae</taxon>
        <taxon>Solimonas</taxon>
    </lineage>
</organism>
<dbReference type="PANTHER" id="PTHR30558:SF13">
    <property type="entry name" value="BIOPOLYMER TRANSPORT PROTEIN EXBD2"/>
    <property type="match status" value="1"/>
</dbReference>
<dbReference type="Pfam" id="PF02472">
    <property type="entry name" value="ExbD"/>
    <property type="match status" value="1"/>
</dbReference>
<sequence>MGLRHRRQHVEHEEEAIDLAPMLDFVLNLLIFFIITAVFVKEVGLTLNTPPPAPPNQKQEEEDNSTLFIAVHKNGDISIDQRLVDPAAIRANVERFRGEKPDGPVIVVANTKAPTGMVVKAMDQARAGGAMNVMLQPTTTK</sequence>
<comment type="similarity">
    <text evidence="2 7">Belongs to the ExbD/TolR family.</text>
</comment>
<evidence type="ECO:0000313" key="11">
    <source>
        <dbReference type="Proteomes" id="UP000238220"/>
    </source>
</evidence>
<dbReference type="PANTHER" id="PTHR30558">
    <property type="entry name" value="EXBD MEMBRANE COMPONENT OF PMF-DRIVEN MACROMOLECULE IMPORT SYSTEM"/>
    <property type="match status" value="1"/>
</dbReference>
<keyword evidence="7" id="KW-0653">Protein transport</keyword>
<dbReference type="OrthoDB" id="9793581at2"/>
<keyword evidence="11" id="KW-1185">Reference proteome</keyword>
<dbReference type="Gene3D" id="3.30.420.270">
    <property type="match status" value="1"/>
</dbReference>
<dbReference type="InterPro" id="IPR003400">
    <property type="entry name" value="ExbD"/>
</dbReference>
<evidence type="ECO:0000256" key="5">
    <source>
        <dbReference type="ARBA" id="ARBA00022989"/>
    </source>
</evidence>
<evidence type="ECO:0000313" key="9">
    <source>
        <dbReference type="EMBL" id="PPE71795.1"/>
    </source>
</evidence>
<evidence type="ECO:0000256" key="3">
    <source>
        <dbReference type="ARBA" id="ARBA00022475"/>
    </source>
</evidence>
<keyword evidence="7" id="KW-0813">Transport</keyword>
<keyword evidence="6 8" id="KW-0472">Membrane</keyword>
<evidence type="ECO:0000256" key="2">
    <source>
        <dbReference type="ARBA" id="ARBA00005811"/>
    </source>
</evidence>
<gene>
    <name evidence="10" type="ORF">C3942_21700</name>
    <name evidence="9" type="ORF">C3942_21760</name>
</gene>